<dbReference type="InterPro" id="IPR004046">
    <property type="entry name" value="GST_C"/>
</dbReference>
<dbReference type="SFLD" id="SFLDS00019">
    <property type="entry name" value="Glutathione_Transferase_(cytos"/>
    <property type="match status" value="1"/>
</dbReference>
<dbReference type="Pfam" id="PF00043">
    <property type="entry name" value="GST_C"/>
    <property type="match status" value="1"/>
</dbReference>
<dbReference type="KEGG" id="ccat:105664407"/>
<dbReference type="GO" id="GO:0006749">
    <property type="term" value="P:glutathione metabolic process"/>
    <property type="evidence" value="ECO:0007669"/>
    <property type="project" value="TreeGrafter"/>
</dbReference>
<dbReference type="SUPFAM" id="SSF52833">
    <property type="entry name" value="Thioredoxin-like"/>
    <property type="match status" value="1"/>
</dbReference>
<dbReference type="InterPro" id="IPR036249">
    <property type="entry name" value="Thioredoxin-like_sf"/>
</dbReference>
<reference evidence="4" key="2">
    <citation type="journal article" date="2014" name="BMC Genomics">
        <title>A genomic perspective to assessing quality of mass-reared SIT flies used in Mediterranean fruit fly (Ceratitis capitata) eradication in California.</title>
        <authorList>
            <person name="Calla B."/>
            <person name="Hall B."/>
            <person name="Hou S."/>
            <person name="Geib S.M."/>
        </authorList>
    </citation>
    <scope>NUCLEOTIDE SEQUENCE</scope>
</reference>
<dbReference type="PANTHER" id="PTHR43969">
    <property type="entry name" value="GLUTATHIONE S TRANSFERASE D10, ISOFORM A-RELATED"/>
    <property type="match status" value="1"/>
</dbReference>
<dbReference type="PANTHER" id="PTHR43969:SF4">
    <property type="entry name" value="FI01423P-RELATED"/>
    <property type="match status" value="1"/>
</dbReference>
<dbReference type="EMBL" id="GAMC01020926">
    <property type="protein sequence ID" value="JAB85629.1"/>
    <property type="molecule type" value="mRNA"/>
</dbReference>
<feature type="domain" description="GST C-terminal" evidence="3">
    <location>
        <begin position="90"/>
        <end position="215"/>
    </location>
</feature>
<dbReference type="Pfam" id="PF13417">
    <property type="entry name" value="GST_N_3"/>
    <property type="match status" value="1"/>
</dbReference>
<evidence type="ECO:0000259" key="3">
    <source>
        <dbReference type="PROSITE" id="PS50405"/>
    </source>
</evidence>
<dbReference type="InterPro" id="IPR004045">
    <property type="entry name" value="Glutathione_S-Trfase_N"/>
</dbReference>
<dbReference type="SFLD" id="SFLDG00358">
    <property type="entry name" value="Main_(cytGST)"/>
    <property type="match status" value="1"/>
</dbReference>
<dbReference type="InterPro" id="IPR040079">
    <property type="entry name" value="Glutathione_S-Trfase"/>
</dbReference>
<dbReference type="PROSITE" id="PS50404">
    <property type="entry name" value="GST_NTER"/>
    <property type="match status" value="1"/>
</dbReference>
<proteinExistence type="evidence at transcript level"/>
<dbReference type="SFLD" id="SFLDG01153">
    <property type="entry name" value="Main.4:_Theta-like"/>
    <property type="match status" value="1"/>
</dbReference>
<dbReference type="Gene3D" id="3.40.30.10">
    <property type="entry name" value="Glutaredoxin"/>
    <property type="match status" value="1"/>
</dbReference>
<reference evidence="4" key="1">
    <citation type="submission" date="2013-07" db="EMBL/GenBank/DDBJ databases">
        <authorList>
            <person name="Geib S."/>
        </authorList>
    </citation>
    <scope>NUCLEOTIDE SEQUENCE</scope>
</reference>
<dbReference type="PROSITE" id="PS50405">
    <property type="entry name" value="GST_CTER"/>
    <property type="match status" value="1"/>
</dbReference>
<accession>W8B738</accession>
<comment type="subunit">
    <text evidence="1">Homodimer.</text>
</comment>
<organism evidence="4">
    <name type="scientific">Ceratitis capitata</name>
    <name type="common">Mediterranean fruit fly</name>
    <name type="synonym">Tephritis capitata</name>
    <dbReference type="NCBI Taxonomy" id="7213"/>
    <lineage>
        <taxon>Eukaryota</taxon>
        <taxon>Metazoa</taxon>
        <taxon>Ecdysozoa</taxon>
        <taxon>Arthropoda</taxon>
        <taxon>Hexapoda</taxon>
        <taxon>Insecta</taxon>
        <taxon>Pterygota</taxon>
        <taxon>Neoptera</taxon>
        <taxon>Endopterygota</taxon>
        <taxon>Diptera</taxon>
        <taxon>Brachycera</taxon>
        <taxon>Muscomorpha</taxon>
        <taxon>Tephritoidea</taxon>
        <taxon>Tephritidae</taxon>
        <taxon>Ceratitis</taxon>
        <taxon>Ceratitis</taxon>
    </lineage>
</organism>
<evidence type="ECO:0000313" key="4">
    <source>
        <dbReference type="EMBL" id="JAB85629.1"/>
    </source>
</evidence>
<keyword evidence="4" id="KW-0808">Transferase</keyword>
<dbReference type="InterPro" id="IPR010987">
    <property type="entry name" value="Glutathione-S-Trfase_C-like"/>
</dbReference>
<dbReference type="Gene3D" id="1.20.1050.10">
    <property type="match status" value="1"/>
</dbReference>
<protein>
    <submittedName>
        <fullName evidence="4">Glutathione S-transferase 1</fullName>
    </submittedName>
</protein>
<dbReference type="AlphaFoldDB" id="W8B738"/>
<dbReference type="SUPFAM" id="SSF47616">
    <property type="entry name" value="GST C-terminal domain-like"/>
    <property type="match status" value="1"/>
</dbReference>
<dbReference type="OrthoDB" id="2309723at2759"/>
<sequence length="224" mass="25622">MTDKIILYGLDKSPPVRAVLLTLKALNIDYEYVSVNPLKGEQKTEDYLKKNPSHTIPLLEVDGRHIADSHAIIAFLASKYGKDDKLYPKDLYQRAVVDQRLHYENGGIFSNVIRKHLRPLGMNQYTQEDAEAAIKDIIDVYDVLEAYLSENKYIAGEHLTIADLSILSSVSALDIVVPFNAEKWPKFYAWFAELKKLPYYEEVTAKGLKEIEDALKPAMEKYRK</sequence>
<evidence type="ECO:0000256" key="1">
    <source>
        <dbReference type="ARBA" id="ARBA00011738"/>
    </source>
</evidence>
<dbReference type="GO" id="GO:0004364">
    <property type="term" value="F:glutathione transferase activity"/>
    <property type="evidence" value="ECO:0007669"/>
    <property type="project" value="TreeGrafter"/>
</dbReference>
<dbReference type="CDD" id="cd03177">
    <property type="entry name" value="GST_C_Delta_Epsilon"/>
    <property type="match status" value="1"/>
</dbReference>
<gene>
    <name evidence="4" type="primary">GSTT1</name>
</gene>
<dbReference type="InterPro" id="IPR036282">
    <property type="entry name" value="Glutathione-S-Trfase_C_sf"/>
</dbReference>
<dbReference type="FunFam" id="3.40.30.10:FF:000034">
    <property type="entry name" value="glutathione S-transferase 1"/>
    <property type="match status" value="1"/>
</dbReference>
<evidence type="ECO:0000259" key="2">
    <source>
        <dbReference type="PROSITE" id="PS50404"/>
    </source>
</evidence>
<dbReference type="FunFam" id="1.20.1050.10:FF:000007">
    <property type="entry name" value="Glutathione S-transferase 1-1"/>
    <property type="match status" value="1"/>
</dbReference>
<feature type="domain" description="GST N-terminal" evidence="2">
    <location>
        <begin position="3"/>
        <end position="84"/>
    </location>
</feature>
<name>W8B738_CERCA</name>